<dbReference type="Proteomes" id="UP000290189">
    <property type="component" value="Unassembled WGS sequence"/>
</dbReference>
<evidence type="ECO:0000313" key="5">
    <source>
        <dbReference type="Proteomes" id="UP000290189"/>
    </source>
</evidence>
<keyword evidence="3" id="KW-0496">Mitochondrion</keyword>
<feature type="chain" id="PRO_5036293214" evidence="1">
    <location>
        <begin position="21"/>
        <end position="326"/>
    </location>
</feature>
<protein>
    <submittedName>
        <fullName evidence="2">Uncharacterized protein</fullName>
    </submittedName>
</protein>
<gene>
    <name evidence="2" type="ORF">PBRA_009076</name>
    <name evidence="3" type="ORF">PLBR_LOCUS4176</name>
</gene>
<evidence type="ECO:0000313" key="4">
    <source>
        <dbReference type="Proteomes" id="UP000039324"/>
    </source>
</evidence>
<dbReference type="AlphaFoldDB" id="A0A0G4J4Q2"/>
<keyword evidence="4" id="KW-1185">Reference proteome</keyword>
<accession>A0A0G4J4Q2</accession>
<geneLocation type="mitochondrion" evidence="3"/>
<evidence type="ECO:0000313" key="2">
    <source>
        <dbReference type="EMBL" id="CEP02492.1"/>
    </source>
</evidence>
<dbReference type="EMBL" id="CDSF01000129">
    <property type="protein sequence ID" value="CEP02492.1"/>
    <property type="molecule type" value="Genomic_DNA"/>
</dbReference>
<evidence type="ECO:0000313" key="3">
    <source>
        <dbReference type="EMBL" id="SPQ96961.1"/>
    </source>
</evidence>
<keyword evidence="1" id="KW-0732">Signal</keyword>
<reference evidence="2 4" key="1">
    <citation type="submission" date="2015-02" db="EMBL/GenBank/DDBJ databases">
        <authorList>
            <person name="Chooi Y.-H."/>
        </authorList>
    </citation>
    <scope>NUCLEOTIDE SEQUENCE [LARGE SCALE GENOMIC DNA]</scope>
    <source>
        <strain evidence="2">E3</strain>
    </source>
</reference>
<evidence type="ECO:0000256" key="1">
    <source>
        <dbReference type="SAM" id="SignalP"/>
    </source>
</evidence>
<feature type="signal peptide" evidence="1">
    <location>
        <begin position="1"/>
        <end position="20"/>
    </location>
</feature>
<organism evidence="2 4">
    <name type="scientific">Plasmodiophora brassicae</name>
    <name type="common">Clubroot disease agent</name>
    <dbReference type="NCBI Taxonomy" id="37360"/>
    <lineage>
        <taxon>Eukaryota</taxon>
        <taxon>Sar</taxon>
        <taxon>Rhizaria</taxon>
        <taxon>Endomyxa</taxon>
        <taxon>Phytomyxea</taxon>
        <taxon>Plasmodiophorida</taxon>
        <taxon>Plasmodiophoridae</taxon>
        <taxon>Plasmodiophora</taxon>
    </lineage>
</organism>
<dbReference type="EMBL" id="OVEO01000006">
    <property type="protein sequence ID" value="SPQ96961.1"/>
    <property type="molecule type" value="Genomic_DNA"/>
</dbReference>
<proteinExistence type="predicted"/>
<reference evidence="3 5" key="2">
    <citation type="submission" date="2018-03" db="EMBL/GenBank/DDBJ databases">
        <authorList>
            <person name="Fogelqvist J."/>
        </authorList>
    </citation>
    <scope>NUCLEOTIDE SEQUENCE [LARGE SCALE GENOMIC DNA]</scope>
</reference>
<name>A0A0G4J4Q2_PLABS</name>
<dbReference type="Proteomes" id="UP000039324">
    <property type="component" value="Unassembled WGS sequence"/>
</dbReference>
<sequence length="326" mass="36317">MGRLLRSIVAIGVLVVVGDATNVRRDVDGPAETRVHVAEAIVHLEDARLLLREAERLIVSAGSIFFGDPLHIRLPSDAPDTTTSPARHDADPPGFESVFGNFERGLSMCLASYQQSVQVMETLIRRTANATGCVLRNFAWNRGAAALTRRLMSVLRIQRPVGHRPNIFAIRDRTFVHLPARRFWNVTRVSMGDLADAMTISLRQIAATRTMLVQMGADRVIIHELFSQAMILSRRRMLATTDILADARRRLPTLPTMINMAAVDADLAAARANLDLLKVLVVHLALLQERYEDALELVDNARRHVQQSCYLANLPSVFRHRTARAA</sequence>